<proteinExistence type="predicted"/>
<dbReference type="AlphaFoldDB" id="A0A377WM78"/>
<dbReference type="SUPFAM" id="SSF103473">
    <property type="entry name" value="MFS general substrate transporter"/>
    <property type="match status" value="1"/>
</dbReference>
<dbReference type="EMBL" id="UGLC01000002">
    <property type="protein sequence ID" value="STT54925.1"/>
    <property type="molecule type" value="Genomic_DNA"/>
</dbReference>
<dbReference type="Proteomes" id="UP000254799">
    <property type="component" value="Unassembled WGS sequence"/>
</dbReference>
<organism evidence="3 4">
    <name type="scientific">Klebsiella pneumoniae</name>
    <dbReference type="NCBI Taxonomy" id="573"/>
    <lineage>
        <taxon>Bacteria</taxon>
        <taxon>Pseudomonadati</taxon>
        <taxon>Pseudomonadota</taxon>
        <taxon>Gammaproteobacteria</taxon>
        <taxon>Enterobacterales</taxon>
        <taxon>Enterobacteriaceae</taxon>
        <taxon>Klebsiella/Raoultella group</taxon>
        <taxon>Klebsiella</taxon>
        <taxon>Klebsiella pneumoniae complex</taxon>
    </lineage>
</organism>
<dbReference type="InterPro" id="IPR036259">
    <property type="entry name" value="MFS_trans_sf"/>
</dbReference>
<evidence type="ECO:0000313" key="4">
    <source>
        <dbReference type="Proteomes" id="UP000254799"/>
    </source>
</evidence>
<feature type="transmembrane region" description="Helical" evidence="1">
    <location>
        <begin position="12"/>
        <end position="39"/>
    </location>
</feature>
<evidence type="ECO:0000313" key="3">
    <source>
        <dbReference type="EMBL" id="STT54925.1"/>
    </source>
</evidence>
<evidence type="ECO:0000313" key="5">
    <source>
        <dbReference type="Proteomes" id="UP000255099"/>
    </source>
</evidence>
<dbReference type="Gene3D" id="1.20.1250.20">
    <property type="entry name" value="MFS general substrate transporter like domains"/>
    <property type="match status" value="1"/>
</dbReference>
<dbReference type="EMBL" id="UGLB01000003">
    <property type="protein sequence ID" value="STT48161.1"/>
    <property type="molecule type" value="Genomic_DNA"/>
</dbReference>
<evidence type="ECO:0000256" key="1">
    <source>
        <dbReference type="SAM" id="Phobius"/>
    </source>
</evidence>
<name>A0A377WM78_KLEPN</name>
<protein>
    <submittedName>
        <fullName evidence="3">Putative transport system membrane component</fullName>
    </submittedName>
</protein>
<gene>
    <name evidence="3" type="primary">eitD_1</name>
    <name evidence="2" type="synonym">eitD_2</name>
    <name evidence="3" type="ORF">NCTC8849_03520</name>
    <name evidence="2" type="ORF">NCTC9637_03100</name>
</gene>
<keyword evidence="1" id="KW-0472">Membrane</keyword>
<keyword evidence="1" id="KW-1133">Transmembrane helix</keyword>
<keyword evidence="1" id="KW-0812">Transmembrane</keyword>
<reference evidence="4 5" key="1">
    <citation type="submission" date="2018-06" db="EMBL/GenBank/DDBJ databases">
        <authorList>
            <consortium name="Pathogen Informatics"/>
            <person name="Doyle S."/>
        </authorList>
    </citation>
    <scope>NUCLEOTIDE SEQUENCE [LARGE SCALE GENOMIC DNA]</scope>
    <source>
        <strain evidence="3 4">NCTC8849</strain>
        <strain evidence="2 5">NCTC9637</strain>
    </source>
</reference>
<accession>A0A377WM78</accession>
<sequence>MSLFSLRPAATLWPPVLLGSQFVFNIGFYAVVPFLALFLRDDMLLSGGLIGLILGLRTFSQQGMFILGGTLADRYALRRSFSPAASFASPVFSCWRAGRRCGPLSSAPA</sequence>
<dbReference type="Proteomes" id="UP000255099">
    <property type="component" value="Unassembled WGS sequence"/>
</dbReference>
<evidence type="ECO:0000313" key="2">
    <source>
        <dbReference type="EMBL" id="STT48161.1"/>
    </source>
</evidence>